<feature type="coiled-coil region" evidence="1">
    <location>
        <begin position="104"/>
        <end position="138"/>
    </location>
</feature>
<organism evidence="4">
    <name type="scientific">Arion vulgaris</name>
    <dbReference type="NCBI Taxonomy" id="1028688"/>
    <lineage>
        <taxon>Eukaryota</taxon>
        <taxon>Metazoa</taxon>
        <taxon>Spiralia</taxon>
        <taxon>Lophotrochozoa</taxon>
        <taxon>Mollusca</taxon>
        <taxon>Gastropoda</taxon>
        <taxon>Heterobranchia</taxon>
        <taxon>Euthyneura</taxon>
        <taxon>Panpulmonata</taxon>
        <taxon>Eupulmonata</taxon>
        <taxon>Stylommatophora</taxon>
        <taxon>Helicina</taxon>
        <taxon>Arionoidea</taxon>
        <taxon>Arionidae</taxon>
        <taxon>Arion</taxon>
    </lineage>
</organism>
<name>A0A0B7A8L1_9EUPU</name>
<dbReference type="EMBL" id="HACG01029460">
    <property type="protein sequence ID" value="CEK76325.1"/>
    <property type="molecule type" value="Transcribed_RNA"/>
</dbReference>
<dbReference type="AlphaFoldDB" id="A0A0B7A8L1"/>
<reference evidence="4" key="1">
    <citation type="submission" date="2014-12" db="EMBL/GenBank/DDBJ databases">
        <title>Insight into the proteome of Arion vulgaris.</title>
        <authorList>
            <person name="Aradska J."/>
            <person name="Bulat T."/>
            <person name="Smidak R."/>
            <person name="Sarate P."/>
            <person name="Gangsoo J."/>
            <person name="Sialana F."/>
            <person name="Bilban M."/>
            <person name="Lubec G."/>
        </authorList>
    </citation>
    <scope>NUCLEOTIDE SEQUENCE</scope>
    <source>
        <tissue evidence="4">Skin</tissue>
    </source>
</reference>
<dbReference type="EMBL" id="HACG01029459">
    <property type="protein sequence ID" value="CEK76324.1"/>
    <property type="molecule type" value="Transcribed_RNA"/>
</dbReference>
<evidence type="ECO:0000313" key="4">
    <source>
        <dbReference type="EMBL" id="CEK76325.1"/>
    </source>
</evidence>
<feature type="compositionally biased region" description="Basic and acidic residues" evidence="2">
    <location>
        <begin position="66"/>
        <end position="85"/>
    </location>
</feature>
<evidence type="ECO:0000256" key="1">
    <source>
        <dbReference type="SAM" id="Coils"/>
    </source>
</evidence>
<keyword evidence="1" id="KW-0175">Coiled coil</keyword>
<evidence type="ECO:0000256" key="2">
    <source>
        <dbReference type="SAM" id="MobiDB-lite"/>
    </source>
</evidence>
<feature type="region of interest" description="Disordered" evidence="2">
    <location>
        <begin position="18"/>
        <end position="97"/>
    </location>
</feature>
<feature type="compositionally biased region" description="Low complexity" evidence="2">
    <location>
        <begin position="23"/>
        <end position="32"/>
    </location>
</feature>
<gene>
    <name evidence="4" type="primary">ORF99496</name>
    <name evidence="3" type="synonym">ORF99492</name>
</gene>
<protein>
    <submittedName>
        <fullName evidence="4">Uncharacterized protein</fullName>
    </submittedName>
</protein>
<proteinExistence type="predicted"/>
<sequence length="179" mass="21144">METMAKLSNDFDAVIREMRLPMSSSESMNSRSTQQHDSNLYPPSYDAVQNTDAKLRFPLRPQRNTESTERKFTYTSSKDLERDTSSDSEDSDTDVKTRYTIKDKPDLLKQIEALRKEQKELEQKLEIHEQHIKDLSEREPCVHKRFKSMRKSLMFQQTTETFMSQVIFQQRHLLKSSNT</sequence>
<accession>A0A0B7A8L1</accession>
<evidence type="ECO:0000313" key="3">
    <source>
        <dbReference type="EMBL" id="CEK76324.1"/>
    </source>
</evidence>